<keyword evidence="1" id="KW-0812">Transmembrane</keyword>
<proteinExistence type="predicted"/>
<feature type="transmembrane region" description="Helical" evidence="1">
    <location>
        <begin position="38"/>
        <end position="60"/>
    </location>
</feature>
<name>A0AAU8IFR3_9BACL</name>
<keyword evidence="1" id="KW-1133">Transmembrane helix</keyword>
<dbReference type="AlphaFoldDB" id="A0AAU8IFR3"/>
<evidence type="ECO:0000313" key="2">
    <source>
        <dbReference type="EMBL" id="XCJ17072.1"/>
    </source>
</evidence>
<keyword evidence="1" id="KW-0472">Membrane</keyword>
<protein>
    <submittedName>
        <fullName evidence="2">Uncharacterized protein</fullName>
    </submittedName>
</protein>
<dbReference type="EMBL" id="CP159510">
    <property type="protein sequence ID" value="XCJ17072.1"/>
    <property type="molecule type" value="Genomic_DNA"/>
</dbReference>
<accession>A0AAU8IFR3</accession>
<dbReference type="RefSeq" id="WP_129930468.1">
    <property type="nucleotide sequence ID" value="NZ_CP159510.1"/>
</dbReference>
<sequence length="66" mass="7707">MKKIDWFLSLFLIIMGLTCLFFSANAFGHESLLAFGRTFVRACMWVACPVVVIGGLYLWFHYRNKR</sequence>
<reference evidence="2" key="1">
    <citation type="submission" date="2024-06" db="EMBL/GenBank/DDBJ databases">
        <authorList>
            <person name="Fan A."/>
            <person name="Zhang F.Y."/>
            <person name="Zhang L."/>
        </authorList>
    </citation>
    <scope>NUCLEOTIDE SEQUENCE</scope>
    <source>
        <strain evidence="2">Y61</strain>
    </source>
</reference>
<evidence type="ECO:0000256" key="1">
    <source>
        <dbReference type="SAM" id="Phobius"/>
    </source>
</evidence>
<organism evidence="2">
    <name type="scientific">Sporolactobacillus sp. Y61</name>
    <dbReference type="NCBI Taxonomy" id="3160863"/>
    <lineage>
        <taxon>Bacteria</taxon>
        <taxon>Bacillati</taxon>
        <taxon>Bacillota</taxon>
        <taxon>Bacilli</taxon>
        <taxon>Bacillales</taxon>
        <taxon>Sporolactobacillaceae</taxon>
        <taxon>Sporolactobacillus</taxon>
    </lineage>
</organism>
<gene>
    <name evidence="2" type="ORF">ABNN70_00510</name>
</gene>